<dbReference type="eggNOG" id="KOG1904">
    <property type="taxonomic scope" value="Eukaryota"/>
</dbReference>
<dbReference type="InterPro" id="IPR036218">
    <property type="entry name" value="HIVI-bd_sf"/>
</dbReference>
<feature type="region of interest" description="Disordered" evidence="1">
    <location>
        <begin position="111"/>
        <end position="136"/>
    </location>
</feature>
<dbReference type="Proteomes" id="UP000008744">
    <property type="component" value="Unassembled WGS sequence"/>
</dbReference>
<dbReference type="Gene3D" id="1.20.930.10">
    <property type="entry name" value="Conserved domain common to transcription factors TFIIS, elongin A, CRSP70"/>
    <property type="match status" value="1"/>
</dbReference>
<protein>
    <submittedName>
        <fullName evidence="3">GL23449</fullName>
    </submittedName>
</protein>
<reference evidence="3 4" key="1">
    <citation type="journal article" date="2007" name="Nature">
        <title>Evolution of genes and genomes on the Drosophila phylogeny.</title>
        <authorList>
            <consortium name="Drosophila 12 Genomes Consortium"/>
            <person name="Clark A.G."/>
            <person name="Eisen M.B."/>
            <person name="Smith D.R."/>
            <person name="Bergman C.M."/>
            <person name="Oliver B."/>
            <person name="Markow T.A."/>
            <person name="Kaufman T.C."/>
            <person name="Kellis M."/>
            <person name="Gelbart W."/>
            <person name="Iyer V.N."/>
            <person name="Pollard D.A."/>
            <person name="Sackton T.B."/>
            <person name="Larracuente A.M."/>
            <person name="Singh N.D."/>
            <person name="Abad J.P."/>
            <person name="Abt D.N."/>
            <person name="Adryan B."/>
            <person name="Aguade M."/>
            <person name="Akashi H."/>
            <person name="Anderson W.W."/>
            <person name="Aquadro C.F."/>
            <person name="Ardell D.H."/>
            <person name="Arguello R."/>
            <person name="Artieri C.G."/>
            <person name="Barbash D.A."/>
            <person name="Barker D."/>
            <person name="Barsanti P."/>
            <person name="Batterham P."/>
            <person name="Batzoglou S."/>
            <person name="Begun D."/>
            <person name="Bhutkar A."/>
            <person name="Blanco E."/>
            <person name="Bosak S.A."/>
            <person name="Bradley R.K."/>
            <person name="Brand A.D."/>
            <person name="Brent M.R."/>
            <person name="Brooks A.N."/>
            <person name="Brown R.H."/>
            <person name="Butlin R.K."/>
            <person name="Caggese C."/>
            <person name="Calvi B.R."/>
            <person name="Bernardo de Carvalho A."/>
            <person name="Caspi A."/>
            <person name="Castrezana S."/>
            <person name="Celniker S.E."/>
            <person name="Chang J.L."/>
            <person name="Chapple C."/>
            <person name="Chatterji S."/>
            <person name="Chinwalla A."/>
            <person name="Civetta A."/>
            <person name="Clifton S.W."/>
            <person name="Comeron J.M."/>
            <person name="Costello J.C."/>
            <person name="Coyne J.A."/>
            <person name="Daub J."/>
            <person name="David R.G."/>
            <person name="Delcher A.L."/>
            <person name="Delehaunty K."/>
            <person name="Do C.B."/>
            <person name="Ebling H."/>
            <person name="Edwards K."/>
            <person name="Eickbush T."/>
            <person name="Evans J.D."/>
            <person name="Filipski A."/>
            <person name="Findeiss S."/>
            <person name="Freyhult E."/>
            <person name="Fulton L."/>
            <person name="Fulton R."/>
            <person name="Garcia A.C."/>
            <person name="Gardiner A."/>
            <person name="Garfield D.A."/>
            <person name="Garvin B.E."/>
            <person name="Gibson G."/>
            <person name="Gilbert D."/>
            <person name="Gnerre S."/>
            <person name="Godfrey J."/>
            <person name="Good R."/>
            <person name="Gotea V."/>
            <person name="Gravely B."/>
            <person name="Greenberg A.J."/>
            <person name="Griffiths-Jones S."/>
            <person name="Gross S."/>
            <person name="Guigo R."/>
            <person name="Gustafson E.A."/>
            <person name="Haerty W."/>
            <person name="Hahn M.W."/>
            <person name="Halligan D.L."/>
            <person name="Halpern A.L."/>
            <person name="Halter G.M."/>
            <person name="Han M.V."/>
            <person name="Heger A."/>
            <person name="Hillier L."/>
            <person name="Hinrichs A.S."/>
            <person name="Holmes I."/>
            <person name="Hoskins R.A."/>
            <person name="Hubisz M.J."/>
            <person name="Hultmark D."/>
            <person name="Huntley M.A."/>
            <person name="Jaffe D.B."/>
            <person name="Jagadeeshan S."/>
            <person name="Jeck W.R."/>
            <person name="Johnson J."/>
            <person name="Jones C.D."/>
            <person name="Jordan W.C."/>
            <person name="Karpen G.H."/>
            <person name="Kataoka E."/>
            <person name="Keightley P.D."/>
            <person name="Kheradpour P."/>
            <person name="Kirkness E.F."/>
            <person name="Koerich L.B."/>
            <person name="Kristiansen K."/>
            <person name="Kudrna D."/>
            <person name="Kulathinal R.J."/>
            <person name="Kumar S."/>
            <person name="Kwok R."/>
            <person name="Lander E."/>
            <person name="Langley C.H."/>
            <person name="Lapoint R."/>
            <person name="Lazzaro B.P."/>
            <person name="Lee S.J."/>
            <person name="Levesque L."/>
            <person name="Li R."/>
            <person name="Lin C.F."/>
            <person name="Lin M.F."/>
            <person name="Lindblad-Toh K."/>
            <person name="Llopart A."/>
            <person name="Long M."/>
            <person name="Low L."/>
            <person name="Lozovsky E."/>
            <person name="Lu J."/>
            <person name="Luo M."/>
            <person name="Machado C.A."/>
            <person name="Makalowski W."/>
            <person name="Marzo M."/>
            <person name="Matsuda M."/>
            <person name="Matzkin L."/>
            <person name="McAllister B."/>
            <person name="McBride C.S."/>
            <person name="McKernan B."/>
            <person name="McKernan K."/>
            <person name="Mendez-Lago M."/>
            <person name="Minx P."/>
            <person name="Mollenhauer M.U."/>
            <person name="Montooth K."/>
            <person name="Mount S.M."/>
            <person name="Mu X."/>
            <person name="Myers E."/>
            <person name="Negre B."/>
            <person name="Newfeld S."/>
            <person name="Nielsen R."/>
            <person name="Noor M.A."/>
            <person name="O'Grady P."/>
            <person name="Pachter L."/>
            <person name="Papaceit M."/>
            <person name="Parisi M.J."/>
            <person name="Parisi M."/>
            <person name="Parts L."/>
            <person name="Pedersen J.S."/>
            <person name="Pesole G."/>
            <person name="Phillippy A.M."/>
            <person name="Ponting C.P."/>
            <person name="Pop M."/>
            <person name="Porcelli D."/>
            <person name="Powell J.R."/>
            <person name="Prohaska S."/>
            <person name="Pruitt K."/>
            <person name="Puig M."/>
            <person name="Quesneville H."/>
            <person name="Ram K.R."/>
            <person name="Rand D."/>
            <person name="Rasmussen M.D."/>
            <person name="Reed L.K."/>
            <person name="Reenan R."/>
            <person name="Reily A."/>
            <person name="Remington K.A."/>
            <person name="Rieger T.T."/>
            <person name="Ritchie M.G."/>
            <person name="Robin C."/>
            <person name="Rogers Y.H."/>
            <person name="Rohde C."/>
            <person name="Rozas J."/>
            <person name="Rubenfield M.J."/>
            <person name="Ruiz A."/>
            <person name="Russo S."/>
            <person name="Salzberg S.L."/>
            <person name="Sanchez-Gracia A."/>
            <person name="Saranga D.J."/>
            <person name="Sato H."/>
            <person name="Schaeffer S.W."/>
            <person name="Schatz M.C."/>
            <person name="Schlenke T."/>
            <person name="Schwartz R."/>
            <person name="Segarra C."/>
            <person name="Singh R.S."/>
            <person name="Sirot L."/>
            <person name="Sirota M."/>
            <person name="Sisneros N.B."/>
            <person name="Smith C.D."/>
            <person name="Smith T.F."/>
            <person name="Spieth J."/>
            <person name="Stage D.E."/>
            <person name="Stark A."/>
            <person name="Stephan W."/>
            <person name="Strausberg R.L."/>
            <person name="Strempel S."/>
            <person name="Sturgill D."/>
            <person name="Sutton G."/>
            <person name="Sutton G.G."/>
            <person name="Tao W."/>
            <person name="Teichmann S."/>
            <person name="Tobari Y.N."/>
            <person name="Tomimura Y."/>
            <person name="Tsolas J.M."/>
            <person name="Valente V.L."/>
            <person name="Venter E."/>
            <person name="Venter J.C."/>
            <person name="Vicario S."/>
            <person name="Vieira F.G."/>
            <person name="Vilella A.J."/>
            <person name="Villasante A."/>
            <person name="Walenz B."/>
            <person name="Wang J."/>
            <person name="Wasserman M."/>
            <person name="Watts T."/>
            <person name="Wilson D."/>
            <person name="Wilson R.K."/>
            <person name="Wing R.A."/>
            <person name="Wolfner M.F."/>
            <person name="Wong A."/>
            <person name="Wong G.K."/>
            <person name="Wu C.I."/>
            <person name="Wu G."/>
            <person name="Yamamoto D."/>
            <person name="Yang H.P."/>
            <person name="Yang S.P."/>
            <person name="Yorke J.A."/>
            <person name="Yoshida K."/>
            <person name="Zdobnov E."/>
            <person name="Zhang P."/>
            <person name="Zhang Y."/>
            <person name="Zimin A.V."/>
            <person name="Baldwin J."/>
            <person name="Abdouelleil A."/>
            <person name="Abdulkadir J."/>
            <person name="Abebe A."/>
            <person name="Abera B."/>
            <person name="Abreu J."/>
            <person name="Acer S.C."/>
            <person name="Aftuck L."/>
            <person name="Alexander A."/>
            <person name="An P."/>
            <person name="Anderson E."/>
            <person name="Anderson S."/>
            <person name="Arachi H."/>
            <person name="Azer M."/>
            <person name="Bachantsang P."/>
            <person name="Barry A."/>
            <person name="Bayul T."/>
            <person name="Berlin A."/>
            <person name="Bessette D."/>
            <person name="Bloom T."/>
            <person name="Blye J."/>
            <person name="Boguslavskiy L."/>
            <person name="Bonnet C."/>
            <person name="Boukhgalter B."/>
            <person name="Bourzgui I."/>
            <person name="Brown A."/>
            <person name="Cahill P."/>
            <person name="Channer S."/>
            <person name="Cheshatsang Y."/>
            <person name="Chuda L."/>
            <person name="Citroen M."/>
            <person name="Collymore A."/>
            <person name="Cooke P."/>
            <person name="Costello M."/>
            <person name="D'Aco K."/>
            <person name="Daza R."/>
            <person name="De Haan G."/>
            <person name="DeGray S."/>
            <person name="DeMaso C."/>
            <person name="Dhargay N."/>
            <person name="Dooley K."/>
            <person name="Dooley E."/>
            <person name="Doricent M."/>
            <person name="Dorje P."/>
            <person name="Dorjee K."/>
            <person name="Dupes A."/>
            <person name="Elong R."/>
            <person name="Falk J."/>
            <person name="Farina A."/>
            <person name="Faro S."/>
            <person name="Ferguson D."/>
            <person name="Fisher S."/>
            <person name="Foley C.D."/>
            <person name="Franke A."/>
            <person name="Friedrich D."/>
            <person name="Gadbois L."/>
            <person name="Gearin G."/>
            <person name="Gearin C.R."/>
            <person name="Giannoukos G."/>
            <person name="Goode T."/>
            <person name="Graham J."/>
            <person name="Grandbois E."/>
            <person name="Grewal S."/>
            <person name="Gyaltsen K."/>
            <person name="Hafez N."/>
            <person name="Hagos B."/>
            <person name="Hall J."/>
            <person name="Henson C."/>
            <person name="Hollinger A."/>
            <person name="Honan T."/>
            <person name="Huard M.D."/>
            <person name="Hughes L."/>
            <person name="Hurhula B."/>
            <person name="Husby M.E."/>
            <person name="Kamat A."/>
            <person name="Kanga B."/>
            <person name="Kashin S."/>
            <person name="Khazanovich D."/>
            <person name="Kisner P."/>
            <person name="Lance K."/>
            <person name="Lara M."/>
            <person name="Lee W."/>
            <person name="Lennon N."/>
            <person name="Letendre F."/>
            <person name="LeVine R."/>
            <person name="Lipovsky A."/>
            <person name="Liu X."/>
            <person name="Liu J."/>
            <person name="Liu S."/>
            <person name="Lokyitsang T."/>
            <person name="Lokyitsang Y."/>
            <person name="Lubonja R."/>
            <person name="Lui A."/>
            <person name="MacDonald P."/>
            <person name="Magnisalis V."/>
            <person name="Maru K."/>
            <person name="Matthews C."/>
            <person name="McCusker W."/>
            <person name="McDonough S."/>
            <person name="Mehta T."/>
            <person name="Meldrim J."/>
            <person name="Meneus L."/>
            <person name="Mihai O."/>
            <person name="Mihalev A."/>
            <person name="Mihova T."/>
            <person name="Mittelman R."/>
            <person name="Mlenga V."/>
            <person name="Montmayeur A."/>
            <person name="Mulrain L."/>
            <person name="Navidi A."/>
            <person name="Naylor J."/>
            <person name="Negash T."/>
            <person name="Nguyen T."/>
            <person name="Nguyen N."/>
            <person name="Nicol R."/>
            <person name="Norbu C."/>
            <person name="Norbu N."/>
            <person name="Novod N."/>
            <person name="O'Neill B."/>
            <person name="Osman S."/>
            <person name="Markiewicz E."/>
            <person name="Oyono O.L."/>
            <person name="Patti C."/>
            <person name="Phunkhang P."/>
            <person name="Pierre F."/>
            <person name="Priest M."/>
            <person name="Raghuraman S."/>
            <person name="Rege F."/>
            <person name="Reyes R."/>
            <person name="Rise C."/>
            <person name="Rogov P."/>
            <person name="Ross K."/>
            <person name="Ryan E."/>
            <person name="Settipalli S."/>
            <person name="Shea T."/>
            <person name="Sherpa N."/>
            <person name="Shi L."/>
            <person name="Shih D."/>
            <person name="Sparrow T."/>
            <person name="Spaulding J."/>
            <person name="Stalker J."/>
            <person name="Stange-Thomann N."/>
            <person name="Stavropoulos S."/>
            <person name="Stone C."/>
            <person name="Strader C."/>
            <person name="Tesfaye S."/>
            <person name="Thomson T."/>
            <person name="Thoulutsang Y."/>
            <person name="Thoulutsang D."/>
            <person name="Topham K."/>
            <person name="Topping I."/>
            <person name="Tsamla T."/>
            <person name="Vassiliev H."/>
            <person name="Vo A."/>
            <person name="Wangchuk T."/>
            <person name="Wangdi T."/>
            <person name="Weiand M."/>
            <person name="Wilkinson J."/>
            <person name="Wilson A."/>
            <person name="Yadav S."/>
            <person name="Young G."/>
            <person name="Yu Q."/>
            <person name="Zembek L."/>
            <person name="Zhong D."/>
            <person name="Zimmer A."/>
            <person name="Zwirko Z."/>
            <person name="Jaffe D.B."/>
            <person name="Alvarez P."/>
            <person name="Brockman W."/>
            <person name="Butler J."/>
            <person name="Chin C."/>
            <person name="Gnerre S."/>
            <person name="Grabherr M."/>
            <person name="Kleber M."/>
            <person name="Mauceli E."/>
            <person name="MacCallum I."/>
        </authorList>
    </citation>
    <scope>NUCLEOTIDE SEQUENCE [LARGE SCALE GENOMIC DNA]</scope>
    <source>
        <strain evidence="4">MSH-3 / Tucson 14011-0111.49</strain>
    </source>
</reference>
<organism evidence="4">
    <name type="scientific">Drosophila persimilis</name>
    <name type="common">Fruit fly</name>
    <dbReference type="NCBI Taxonomy" id="7234"/>
    <lineage>
        <taxon>Eukaryota</taxon>
        <taxon>Metazoa</taxon>
        <taxon>Ecdysozoa</taxon>
        <taxon>Arthropoda</taxon>
        <taxon>Hexapoda</taxon>
        <taxon>Insecta</taxon>
        <taxon>Pterygota</taxon>
        <taxon>Neoptera</taxon>
        <taxon>Endopterygota</taxon>
        <taxon>Diptera</taxon>
        <taxon>Brachycera</taxon>
        <taxon>Muscomorpha</taxon>
        <taxon>Ephydroidea</taxon>
        <taxon>Drosophilidae</taxon>
        <taxon>Drosophila</taxon>
        <taxon>Sophophora</taxon>
    </lineage>
</organism>
<dbReference type="SUPFAM" id="SSF63748">
    <property type="entry name" value="Tudor/PWWP/MBT"/>
    <property type="match status" value="1"/>
</dbReference>
<dbReference type="Gene3D" id="2.30.30.140">
    <property type="match status" value="1"/>
</dbReference>
<dbReference type="OMA" id="FWSEYCL"/>
<feature type="compositionally biased region" description="Low complexity" evidence="1">
    <location>
        <begin position="113"/>
        <end position="136"/>
    </location>
</feature>
<dbReference type="OrthoDB" id="7868650at2759"/>
<sequence>MENAEAGKFEVEDIVFAEYRGYMPWPGRLIRKDEQIAVVMFICTNDCKKISYRKIWPYDDEQKKKYVTKEALDYEDFRLAILMTERLVGGNDTDIINYVWQVMHPGAENTSQAVAPAPAPATAPATATATAPSTAPSTSGAAAAVAAPATTLREIELAYMRKVHHEGSSLRVERQFVGEINKLIKCLTIGYKNYDEALAAFEQLLKMPVSKLLLLRNVQAVDCIRLLCRFAASMEADTVNRDAAIMVKSQANKLMAGFIACFELPYTKDDFWSEFIHLSEVYLRYTMEFMPRQAGAADNKGTQSGQ</sequence>
<evidence type="ECO:0000259" key="2">
    <source>
        <dbReference type="Pfam" id="PF11467"/>
    </source>
</evidence>
<dbReference type="InterPro" id="IPR021567">
    <property type="entry name" value="LEDGF_IBD"/>
</dbReference>
<dbReference type="EMBL" id="CH479179">
    <property type="protein sequence ID" value="EDW24348.1"/>
    <property type="molecule type" value="Genomic_DNA"/>
</dbReference>
<gene>
    <name evidence="3" type="primary">Dper\GL23449</name>
    <name evidence="3" type="ORF">Dper_GL23449</name>
</gene>
<accession>B4G3M7</accession>
<dbReference type="Pfam" id="PF11467">
    <property type="entry name" value="LEDGF"/>
    <property type="match status" value="1"/>
</dbReference>
<evidence type="ECO:0000256" key="1">
    <source>
        <dbReference type="SAM" id="MobiDB-lite"/>
    </source>
</evidence>
<evidence type="ECO:0000313" key="3">
    <source>
        <dbReference type="EMBL" id="EDW24348.1"/>
    </source>
</evidence>
<dbReference type="PhylomeDB" id="B4G3M7"/>
<keyword evidence="4" id="KW-1185">Reference proteome</keyword>
<dbReference type="HOGENOM" id="CLU_912978_0_0_1"/>
<dbReference type="InterPro" id="IPR035441">
    <property type="entry name" value="TFIIS/LEDGF_dom_sf"/>
</dbReference>
<proteinExistence type="predicted"/>
<feature type="domain" description="Lens epithelium-derived growth factor integrase-binding" evidence="2">
    <location>
        <begin position="173"/>
        <end position="276"/>
    </location>
</feature>
<evidence type="ECO:0000313" key="4">
    <source>
        <dbReference type="Proteomes" id="UP000008744"/>
    </source>
</evidence>
<dbReference type="AlphaFoldDB" id="B4G3M7"/>
<name>B4G3M7_DROPE</name>
<dbReference type="STRING" id="7234.B4G3M7"/>
<dbReference type="CDD" id="cd05162">
    <property type="entry name" value="PWWP"/>
    <property type="match status" value="1"/>
</dbReference>
<dbReference type="SUPFAM" id="SSF140576">
    <property type="entry name" value="HIV integrase-binding domain"/>
    <property type="match status" value="1"/>
</dbReference>